<dbReference type="EMBL" id="LGRX02009220">
    <property type="protein sequence ID" value="KAK3272004.1"/>
    <property type="molecule type" value="Genomic_DNA"/>
</dbReference>
<keyword evidence="2" id="KW-1185">Reference proteome</keyword>
<reference evidence="1 2" key="1">
    <citation type="journal article" date="2015" name="Genome Biol. Evol.">
        <title>Comparative Genomics of a Bacterivorous Green Alga Reveals Evolutionary Causalities and Consequences of Phago-Mixotrophic Mode of Nutrition.</title>
        <authorList>
            <person name="Burns J.A."/>
            <person name="Paasch A."/>
            <person name="Narechania A."/>
            <person name="Kim E."/>
        </authorList>
    </citation>
    <scope>NUCLEOTIDE SEQUENCE [LARGE SCALE GENOMIC DNA]</scope>
    <source>
        <strain evidence="1 2">PLY_AMNH</strain>
    </source>
</reference>
<proteinExistence type="predicted"/>
<gene>
    <name evidence="1" type="ORF">CYMTET_19675</name>
</gene>
<evidence type="ECO:0000313" key="2">
    <source>
        <dbReference type="Proteomes" id="UP001190700"/>
    </source>
</evidence>
<dbReference type="AlphaFoldDB" id="A0AAE0G5K6"/>
<dbReference type="Proteomes" id="UP001190700">
    <property type="component" value="Unassembled WGS sequence"/>
</dbReference>
<evidence type="ECO:0000313" key="1">
    <source>
        <dbReference type="EMBL" id="KAK3272004.1"/>
    </source>
</evidence>
<comment type="caution">
    <text evidence="1">The sequence shown here is derived from an EMBL/GenBank/DDBJ whole genome shotgun (WGS) entry which is preliminary data.</text>
</comment>
<feature type="non-terminal residue" evidence="1">
    <location>
        <position position="1"/>
    </location>
</feature>
<organism evidence="1 2">
    <name type="scientific">Cymbomonas tetramitiformis</name>
    <dbReference type="NCBI Taxonomy" id="36881"/>
    <lineage>
        <taxon>Eukaryota</taxon>
        <taxon>Viridiplantae</taxon>
        <taxon>Chlorophyta</taxon>
        <taxon>Pyramimonadophyceae</taxon>
        <taxon>Pyramimonadales</taxon>
        <taxon>Pyramimonadaceae</taxon>
        <taxon>Cymbomonas</taxon>
    </lineage>
</organism>
<accession>A0AAE0G5K6</accession>
<protein>
    <submittedName>
        <fullName evidence="1">Uncharacterized protein</fullName>
    </submittedName>
</protein>
<sequence>RLGQVPEHPPLALDPRCAFQGWARVFRGKGCKQRAYSVTEADWREFCWAAENDMQGERKTKVLREATVAEENLVRALRGMGLSVWTEDDIREANSRMRDRGMDAKESKHVSTPDIVFRQRVRIKGQLTR</sequence>
<name>A0AAE0G5K6_9CHLO</name>